<dbReference type="InterPro" id="IPR022409">
    <property type="entry name" value="PKD/Chitinase_dom"/>
</dbReference>
<protein>
    <submittedName>
        <fullName evidence="3">PKD domain-containing protein</fullName>
    </submittedName>
</protein>
<dbReference type="FunFam" id="2.60.40.10:FF:000270">
    <property type="entry name" value="Cell surface protein"/>
    <property type="match status" value="1"/>
</dbReference>
<dbReference type="InterPro" id="IPR032350">
    <property type="entry name" value="Nbr1_FW"/>
</dbReference>
<dbReference type="Gene3D" id="2.60.40.10">
    <property type="entry name" value="Immunoglobulins"/>
    <property type="match status" value="2"/>
</dbReference>
<sequence length="361" mass="40128">NTGDVEKCYAGGTLSGRGNVSAIGGLIGIDYQGNISDSYYDRETTGRKDDELGIPKSTRAMKRQATFENWDFAVTWGIEEGKTYPYLRWQPLYADFQANPVKGTYPLSVQFTDSSIAGTIDTWTWNFGDGHTGTGQTTSHTYTQSGTYSVSLTIEGPGGRDTIRKKSLIHVSAPPYATEFLRSSLAGGLNRTRLSSFPARVLGSRRSSFGNPALSAQQEQSSSQTQTAQVQQTLAKQEDYDAAVLESDAPLLLTPGVKEELRITLKNTGKSTWKTDDAIYLAAVGEYDDLAPEEFWRMALYHDVQPGETHIFIIELHPEIVGHYITEWRLVKINHFFFGEIFELELEVVESMLAFSGWGIW</sequence>
<feature type="compositionally biased region" description="Low complexity" evidence="1">
    <location>
        <begin position="213"/>
        <end position="232"/>
    </location>
</feature>
<accession>A0A3R7YIR6</accession>
<reference evidence="3 4" key="1">
    <citation type="submission" date="2018-08" db="EMBL/GenBank/DDBJ databases">
        <title>The metabolism and importance of syntrophic acetate oxidation coupled to methane or sulfide production in haloalkaline environments.</title>
        <authorList>
            <person name="Timmers P.H.A."/>
            <person name="Vavourakis C.D."/>
            <person name="Sorokin D.Y."/>
            <person name="Sinninghe Damste J.S."/>
            <person name="Muyzer G."/>
            <person name="Stams A.J.M."/>
            <person name="Plugge C.M."/>
        </authorList>
    </citation>
    <scope>NUCLEOTIDE SEQUENCE [LARGE SCALE GENOMIC DNA]</scope>
    <source>
        <strain evidence="3">MSAO_Arc3</strain>
    </source>
</reference>
<dbReference type="CDD" id="cd00146">
    <property type="entry name" value="PKD"/>
    <property type="match status" value="1"/>
</dbReference>
<dbReference type="InterPro" id="IPR035986">
    <property type="entry name" value="PKD_dom_sf"/>
</dbReference>
<dbReference type="Proteomes" id="UP000284763">
    <property type="component" value="Unassembled WGS sequence"/>
</dbReference>
<dbReference type="SMART" id="SM00089">
    <property type="entry name" value="PKD"/>
    <property type="match status" value="1"/>
</dbReference>
<proteinExistence type="predicted"/>
<dbReference type="Pfam" id="PF16158">
    <property type="entry name" value="N_BRCA1_IG"/>
    <property type="match status" value="1"/>
</dbReference>
<name>A0A3R7YIR6_9EURY</name>
<dbReference type="EMBL" id="QZAB01000266">
    <property type="protein sequence ID" value="RQD86249.1"/>
    <property type="molecule type" value="Genomic_DNA"/>
</dbReference>
<comment type="caution">
    <text evidence="3">The sequence shown here is derived from an EMBL/GenBank/DDBJ whole genome shotgun (WGS) entry which is preliminary data.</text>
</comment>
<dbReference type="InterPro" id="IPR013783">
    <property type="entry name" value="Ig-like_fold"/>
</dbReference>
<evidence type="ECO:0000259" key="2">
    <source>
        <dbReference type="PROSITE" id="PS50093"/>
    </source>
</evidence>
<feature type="region of interest" description="Disordered" evidence="1">
    <location>
        <begin position="208"/>
        <end position="232"/>
    </location>
</feature>
<evidence type="ECO:0000313" key="4">
    <source>
        <dbReference type="Proteomes" id="UP000284763"/>
    </source>
</evidence>
<evidence type="ECO:0000313" key="3">
    <source>
        <dbReference type="EMBL" id="RQD86249.1"/>
    </source>
</evidence>
<feature type="non-terminal residue" evidence="3">
    <location>
        <position position="1"/>
    </location>
</feature>
<evidence type="ECO:0000256" key="1">
    <source>
        <dbReference type="SAM" id="MobiDB-lite"/>
    </source>
</evidence>
<dbReference type="AlphaFoldDB" id="A0A3R7YIR6"/>
<dbReference type="Pfam" id="PF18911">
    <property type="entry name" value="PKD_4"/>
    <property type="match status" value="1"/>
</dbReference>
<feature type="domain" description="PKD" evidence="2">
    <location>
        <begin position="92"/>
        <end position="159"/>
    </location>
</feature>
<dbReference type="SUPFAM" id="SSF49299">
    <property type="entry name" value="PKD domain"/>
    <property type="match status" value="1"/>
</dbReference>
<dbReference type="PROSITE" id="PS50093">
    <property type="entry name" value="PKD"/>
    <property type="match status" value="1"/>
</dbReference>
<gene>
    <name evidence="3" type="ORF">D5R95_04010</name>
</gene>
<organism evidence="3 4">
    <name type="scientific">Methanosalsum natronophilum</name>
    <dbReference type="NCBI Taxonomy" id="768733"/>
    <lineage>
        <taxon>Archaea</taxon>
        <taxon>Methanobacteriati</taxon>
        <taxon>Methanobacteriota</taxon>
        <taxon>Stenosarchaea group</taxon>
        <taxon>Methanomicrobia</taxon>
        <taxon>Methanosarcinales</taxon>
        <taxon>Methanosarcinaceae</taxon>
        <taxon>Methanosalsum</taxon>
    </lineage>
</organism>
<dbReference type="InterPro" id="IPR000601">
    <property type="entry name" value="PKD_dom"/>
</dbReference>